<protein>
    <submittedName>
        <fullName evidence="1">Uncharacterized protein</fullName>
    </submittedName>
</protein>
<dbReference type="AlphaFoldDB" id="A0A4Z0LSE2"/>
<dbReference type="EMBL" id="SRLE01000050">
    <property type="protein sequence ID" value="TGD70283.1"/>
    <property type="molecule type" value="Genomic_DNA"/>
</dbReference>
<name>A0A4Z0LSE2_9GAMM</name>
<gene>
    <name evidence="1" type="ORF">E4634_21220</name>
</gene>
<dbReference type="RefSeq" id="WP_135446680.1">
    <property type="nucleotide sequence ID" value="NZ_SRLE01000050.1"/>
</dbReference>
<keyword evidence="2" id="KW-1185">Reference proteome</keyword>
<sequence length="115" mass="12852">MSINGVEAVEFLSSIKDRVSLHKKDNTDKFWSYKIKSAKNTEFAFDPKTTTGLFIRVDRQPPSIPGISNIERISGKDVSTALDRVFSGGLHKANFVLTIENLGAFNDFIAHYESL</sequence>
<reference evidence="1 2" key="1">
    <citation type="submission" date="2019-04" db="EMBL/GenBank/DDBJ databases">
        <title>Taxonomy of novel Haliea sp. from mangrove soil of West Coast of India.</title>
        <authorList>
            <person name="Verma A."/>
            <person name="Kumar P."/>
            <person name="Krishnamurthi S."/>
        </authorList>
    </citation>
    <scope>NUCLEOTIDE SEQUENCE [LARGE SCALE GENOMIC DNA]</scope>
    <source>
        <strain evidence="1 2">SAOS-164</strain>
    </source>
</reference>
<organism evidence="1 2">
    <name type="scientific">Mangrovimicrobium sediminis</name>
    <dbReference type="NCBI Taxonomy" id="2562682"/>
    <lineage>
        <taxon>Bacteria</taxon>
        <taxon>Pseudomonadati</taxon>
        <taxon>Pseudomonadota</taxon>
        <taxon>Gammaproteobacteria</taxon>
        <taxon>Cellvibrionales</taxon>
        <taxon>Halieaceae</taxon>
        <taxon>Mangrovimicrobium</taxon>
    </lineage>
</organism>
<accession>A0A4Z0LSE2</accession>
<proteinExistence type="predicted"/>
<dbReference type="OrthoDB" id="6933556at2"/>
<dbReference type="Proteomes" id="UP000298050">
    <property type="component" value="Unassembled WGS sequence"/>
</dbReference>
<evidence type="ECO:0000313" key="1">
    <source>
        <dbReference type="EMBL" id="TGD70283.1"/>
    </source>
</evidence>
<evidence type="ECO:0000313" key="2">
    <source>
        <dbReference type="Proteomes" id="UP000298050"/>
    </source>
</evidence>
<comment type="caution">
    <text evidence="1">The sequence shown here is derived from an EMBL/GenBank/DDBJ whole genome shotgun (WGS) entry which is preliminary data.</text>
</comment>